<sequence>MKTKFTLKNLFFTLAFVCFYTINAQIYVDNNTGANAAFSDLQAAIDAASPNDVIYLQPSPNIYGSTLITINKPLTIVGRSHSLENYVATTNSILINEQGSGTTLKGINVGVFNANITIKGKESTGAGVPPVIVENIAIINCKFQTATIESLPYETATVGANNVIIQGCVFNRIWNSYAANLTISNNVILGSSSTFTLPTSAIITNNMFIGQAPNISKQPNATGIFTIQNSIFIKNDSSPNTLNMSNAKLENCLTYNYGPGTYDIDSNTQKMNSLENINPMFTNFTPDANIEFKLDADYTLQTGSPAIGAGINGEDLGVFGGGFNFSNVGIPAGYPTVNIISSTASLPQNGSLKVALTAKAQ</sequence>
<keyword evidence="3" id="KW-1185">Reference proteome</keyword>
<evidence type="ECO:0000313" key="3">
    <source>
        <dbReference type="Proteomes" id="UP000032229"/>
    </source>
</evidence>
<dbReference type="InterPro" id="IPR011050">
    <property type="entry name" value="Pectin_lyase_fold/virulence"/>
</dbReference>
<evidence type="ECO:0008006" key="4">
    <source>
        <dbReference type="Google" id="ProtNLM"/>
    </source>
</evidence>
<dbReference type="EMBL" id="CP007202">
    <property type="protein sequence ID" value="AJR04818.1"/>
    <property type="molecule type" value="Genomic_DNA"/>
</dbReference>
<dbReference type="KEGG" id="sze:AW14_06595"/>
<proteinExistence type="predicted"/>
<dbReference type="OrthoDB" id="1431165at2"/>
<name>A0A0C5WCR2_9FLAO</name>
<organism evidence="2 3">
    <name type="scientific">Siansivirga zeaxanthinifaciens CC-SAMT-1</name>
    <dbReference type="NCBI Taxonomy" id="1454006"/>
    <lineage>
        <taxon>Bacteria</taxon>
        <taxon>Pseudomonadati</taxon>
        <taxon>Bacteroidota</taxon>
        <taxon>Flavobacteriia</taxon>
        <taxon>Flavobacteriales</taxon>
        <taxon>Flavobacteriaceae</taxon>
        <taxon>Siansivirga</taxon>
    </lineage>
</organism>
<feature type="chain" id="PRO_5002184243" description="Right handed beta helix domain-containing protein" evidence="1">
    <location>
        <begin position="25"/>
        <end position="361"/>
    </location>
</feature>
<dbReference type="HOGENOM" id="CLU_811201_0_0_10"/>
<feature type="signal peptide" evidence="1">
    <location>
        <begin position="1"/>
        <end position="24"/>
    </location>
</feature>
<dbReference type="Proteomes" id="UP000032229">
    <property type="component" value="Chromosome"/>
</dbReference>
<accession>A0A0C5WCR2</accession>
<dbReference type="STRING" id="1454006.AW14_06595"/>
<evidence type="ECO:0000313" key="2">
    <source>
        <dbReference type="EMBL" id="AJR04818.1"/>
    </source>
</evidence>
<dbReference type="AlphaFoldDB" id="A0A0C5WCR2"/>
<keyword evidence="1" id="KW-0732">Signal</keyword>
<evidence type="ECO:0000256" key="1">
    <source>
        <dbReference type="SAM" id="SignalP"/>
    </source>
</evidence>
<dbReference type="Gene3D" id="2.160.20.10">
    <property type="entry name" value="Single-stranded right-handed beta-helix, Pectin lyase-like"/>
    <property type="match status" value="1"/>
</dbReference>
<protein>
    <recommendedName>
        <fullName evidence="4">Right handed beta helix domain-containing protein</fullName>
    </recommendedName>
</protein>
<dbReference type="InterPro" id="IPR012334">
    <property type="entry name" value="Pectin_lyas_fold"/>
</dbReference>
<gene>
    <name evidence="2" type="ORF">AW14_06595</name>
</gene>
<dbReference type="SUPFAM" id="SSF51126">
    <property type="entry name" value="Pectin lyase-like"/>
    <property type="match status" value="1"/>
</dbReference>
<reference evidence="2 3" key="1">
    <citation type="submission" date="2014-02" db="EMBL/GenBank/DDBJ databases">
        <authorList>
            <person name="Young C.-C."/>
            <person name="Hameed A."/>
            <person name="Huang H.-C."/>
            <person name="Shahina M."/>
        </authorList>
    </citation>
    <scope>NUCLEOTIDE SEQUENCE [LARGE SCALE GENOMIC DNA]</scope>
    <source>
        <strain evidence="2 3">CC-SAMT-1</strain>
    </source>
</reference>
<dbReference type="RefSeq" id="WP_044638066.1">
    <property type="nucleotide sequence ID" value="NZ_CP007202.1"/>
</dbReference>